<evidence type="ECO:0000313" key="2">
    <source>
        <dbReference type="Proteomes" id="UP000712600"/>
    </source>
</evidence>
<dbReference type="AlphaFoldDB" id="A0A8S9PWX0"/>
<evidence type="ECO:0000313" key="1">
    <source>
        <dbReference type="EMBL" id="KAF3536065.1"/>
    </source>
</evidence>
<dbReference type="EMBL" id="QGKX02001290">
    <property type="protein sequence ID" value="KAF3536065.1"/>
    <property type="molecule type" value="Genomic_DNA"/>
</dbReference>
<reference evidence="1" key="1">
    <citation type="submission" date="2019-12" db="EMBL/GenBank/DDBJ databases">
        <title>Genome sequencing and annotation of Brassica cretica.</title>
        <authorList>
            <person name="Studholme D.J."/>
            <person name="Sarris P."/>
        </authorList>
    </citation>
    <scope>NUCLEOTIDE SEQUENCE</scope>
    <source>
        <strain evidence="1">PFS-109/04</strain>
        <tissue evidence="1">Leaf</tissue>
    </source>
</reference>
<organism evidence="1 2">
    <name type="scientific">Brassica cretica</name>
    <name type="common">Mustard</name>
    <dbReference type="NCBI Taxonomy" id="69181"/>
    <lineage>
        <taxon>Eukaryota</taxon>
        <taxon>Viridiplantae</taxon>
        <taxon>Streptophyta</taxon>
        <taxon>Embryophyta</taxon>
        <taxon>Tracheophyta</taxon>
        <taxon>Spermatophyta</taxon>
        <taxon>Magnoliopsida</taxon>
        <taxon>eudicotyledons</taxon>
        <taxon>Gunneridae</taxon>
        <taxon>Pentapetalae</taxon>
        <taxon>rosids</taxon>
        <taxon>malvids</taxon>
        <taxon>Brassicales</taxon>
        <taxon>Brassicaceae</taxon>
        <taxon>Brassiceae</taxon>
        <taxon>Brassica</taxon>
    </lineage>
</organism>
<accession>A0A8S9PWX0</accession>
<name>A0A8S9PWX0_BRACR</name>
<gene>
    <name evidence="1" type="ORF">F2Q69_00018409</name>
</gene>
<protein>
    <submittedName>
        <fullName evidence="1">Uncharacterized protein</fullName>
    </submittedName>
</protein>
<dbReference type="Proteomes" id="UP000712600">
    <property type="component" value="Unassembled WGS sequence"/>
</dbReference>
<comment type="caution">
    <text evidence="1">The sequence shown here is derived from an EMBL/GenBank/DDBJ whole genome shotgun (WGS) entry which is preliminary data.</text>
</comment>
<sequence>MSDDIGVRRNLRRNSACFLVVLPYDVTLEPTTSFYTGETFKGYNNDKTCVAEPQNWALIRCAISPELSDFYEFGGGPEAAGSRGGNDNRYLECKAIGDHLEFESFQVKGLARRENFLDKSIQE</sequence>
<proteinExistence type="predicted"/>